<reference evidence="1 2" key="1">
    <citation type="submission" date="2007-04" db="EMBL/GenBank/DDBJ databases">
        <authorList>
            <person name="Fulton L."/>
            <person name="Clifton S."/>
            <person name="Fulton B."/>
            <person name="Xu J."/>
            <person name="Minx P."/>
            <person name="Pepin K.H."/>
            <person name="Johnson M."/>
            <person name="Thiruvilangam P."/>
            <person name="Bhonagiri V."/>
            <person name="Nash W.E."/>
            <person name="Mardis E.R."/>
            <person name="Wilson R.K."/>
        </authorList>
    </citation>
    <scope>NUCLEOTIDE SEQUENCE [LARGE SCALE GENOMIC DNA]</scope>
    <source>
        <strain evidence="1 2">ATCC 29149</strain>
    </source>
</reference>
<dbReference type="EMBL" id="AAYG02000014">
    <property type="protein sequence ID" value="EDN77751.1"/>
    <property type="molecule type" value="Genomic_DNA"/>
</dbReference>
<dbReference type="Proteomes" id="UP000004410">
    <property type="component" value="Unassembled WGS sequence"/>
</dbReference>
<proteinExistence type="predicted"/>
<dbReference type="PaxDb" id="411470-RUMGNA_01906"/>
<protein>
    <submittedName>
        <fullName evidence="1">Uncharacterized protein</fullName>
    </submittedName>
</protein>
<sequence>MEERKKQGKVICGHYLHFFWQWPQINLQNGWRLPI</sequence>
<evidence type="ECO:0000313" key="1">
    <source>
        <dbReference type="EMBL" id="EDN77751.1"/>
    </source>
</evidence>
<accession>A7B2X8</accession>
<comment type="caution">
    <text evidence="1">The sequence shown here is derived from an EMBL/GenBank/DDBJ whole genome shotgun (WGS) entry which is preliminary data.</text>
</comment>
<organism evidence="1 2">
    <name type="scientific">Mediterraneibacter gnavus (strain ATCC 29149 / DSM 114966 / JCM 6515 / VPI C7-9)</name>
    <name type="common">Ruminococcus gnavus</name>
    <dbReference type="NCBI Taxonomy" id="411470"/>
    <lineage>
        <taxon>Bacteria</taxon>
        <taxon>Bacillati</taxon>
        <taxon>Bacillota</taxon>
        <taxon>Clostridia</taxon>
        <taxon>Lachnospirales</taxon>
        <taxon>Lachnospiraceae</taxon>
        <taxon>Mediterraneibacter</taxon>
    </lineage>
</organism>
<dbReference type="AlphaFoldDB" id="A7B2X8"/>
<name>A7B2X8_MEDG7</name>
<reference evidence="1 2" key="2">
    <citation type="submission" date="2007-06" db="EMBL/GenBank/DDBJ databases">
        <title>Draft genome sequence of Ruminococcus gnavus (ATCC 29149).</title>
        <authorList>
            <person name="Sudarsanam P."/>
            <person name="Ley R."/>
            <person name="Guruge J."/>
            <person name="Turnbaugh P.J."/>
            <person name="Mahowald M."/>
            <person name="Liep D."/>
            <person name="Gordon J."/>
        </authorList>
    </citation>
    <scope>NUCLEOTIDE SEQUENCE [LARGE SCALE GENOMIC DNA]</scope>
    <source>
        <strain evidence="1 2">ATCC 29149</strain>
    </source>
</reference>
<evidence type="ECO:0000313" key="2">
    <source>
        <dbReference type="Proteomes" id="UP000004410"/>
    </source>
</evidence>
<gene>
    <name evidence="1" type="ORF">RUMGNA_01906</name>
</gene>